<evidence type="ECO:0000259" key="10">
    <source>
        <dbReference type="Pfam" id="PF02823"/>
    </source>
</evidence>
<keyword evidence="5 8" id="KW-0472">Membrane</keyword>
<protein>
    <recommendedName>
        <fullName evidence="8">ATP synthase epsilon chain</fullName>
    </recommendedName>
    <alternativeName>
        <fullName evidence="8">ATP synthase F1 sector epsilon subunit</fullName>
    </alternativeName>
    <alternativeName>
        <fullName evidence="8">F-ATPase epsilon subunit</fullName>
    </alternativeName>
</protein>
<keyword evidence="6 8" id="KW-0139">CF(1)</keyword>
<dbReference type="Gene3D" id="2.60.15.10">
    <property type="entry name" value="F0F1 ATP synthase delta/epsilon subunit, N-terminal"/>
    <property type="match status" value="1"/>
</dbReference>
<comment type="subunit">
    <text evidence="8 9">F-type ATPases have 2 components, CF(1) - the catalytic core - and CF(0) - the membrane proton channel. CF(1) has five subunits: alpha(3), beta(3), gamma(1), delta(1), epsilon(1). CF(0) has three main subunits: a, b and c.</text>
</comment>
<dbReference type="Pfam" id="PF02823">
    <property type="entry name" value="ATP-synt_DE_N"/>
    <property type="match status" value="1"/>
</dbReference>
<keyword evidence="8" id="KW-0375">Hydrogen ion transport</keyword>
<organism evidence="11 12">
    <name type="scientific">Candidatus Gottesmanbacteria bacterium RIFCSPHIGHO2_02_FULL_39_14</name>
    <dbReference type="NCBI Taxonomy" id="1798383"/>
    <lineage>
        <taxon>Bacteria</taxon>
        <taxon>Candidatus Gottesmaniibacteriota</taxon>
    </lineage>
</organism>
<comment type="subcellular location">
    <subcellularLocation>
        <location evidence="1 8">Cell membrane</location>
        <topology evidence="1 8">Peripheral membrane protein</topology>
    </subcellularLocation>
</comment>
<accession>A0A1F6A423</accession>
<dbReference type="InterPro" id="IPR020546">
    <property type="entry name" value="ATP_synth_F1_dsu/esu_N"/>
</dbReference>
<name>A0A1F6A423_9BACT</name>
<proteinExistence type="inferred from homology"/>
<keyword evidence="8" id="KW-1003">Cell membrane</keyword>
<dbReference type="PANTHER" id="PTHR13822:SF10">
    <property type="entry name" value="ATP SYNTHASE EPSILON CHAIN, CHLOROPLASTIC"/>
    <property type="match status" value="1"/>
</dbReference>
<dbReference type="GO" id="GO:0045259">
    <property type="term" value="C:proton-transporting ATP synthase complex"/>
    <property type="evidence" value="ECO:0007669"/>
    <property type="project" value="UniProtKB-KW"/>
</dbReference>
<evidence type="ECO:0000256" key="7">
    <source>
        <dbReference type="ARBA" id="ARBA00023310"/>
    </source>
</evidence>
<keyword evidence="3 8" id="KW-0813">Transport</keyword>
<dbReference type="SUPFAM" id="SSF51344">
    <property type="entry name" value="Epsilon subunit of F1F0-ATP synthase N-terminal domain"/>
    <property type="match status" value="1"/>
</dbReference>
<gene>
    <name evidence="8" type="primary">atpC</name>
    <name evidence="11" type="ORF">A3D78_05505</name>
</gene>
<evidence type="ECO:0000313" key="12">
    <source>
        <dbReference type="Proteomes" id="UP000176253"/>
    </source>
</evidence>
<comment type="caution">
    <text evidence="11">The sequence shown here is derived from an EMBL/GenBank/DDBJ whole genome shotgun (WGS) entry which is preliminary data.</text>
</comment>
<comment type="function">
    <text evidence="8">Produces ATP from ADP in the presence of a proton gradient across the membrane.</text>
</comment>
<dbReference type="STRING" id="1798383.A3D78_05505"/>
<dbReference type="GO" id="GO:0005524">
    <property type="term" value="F:ATP binding"/>
    <property type="evidence" value="ECO:0007669"/>
    <property type="project" value="UniProtKB-UniRule"/>
</dbReference>
<dbReference type="GO" id="GO:0046933">
    <property type="term" value="F:proton-transporting ATP synthase activity, rotational mechanism"/>
    <property type="evidence" value="ECO:0007669"/>
    <property type="project" value="UniProtKB-UniRule"/>
</dbReference>
<dbReference type="SUPFAM" id="SSF46604">
    <property type="entry name" value="Epsilon subunit of F1F0-ATP synthase C-terminal domain"/>
    <property type="match status" value="1"/>
</dbReference>
<keyword evidence="4 8" id="KW-0406">Ion transport</keyword>
<comment type="similarity">
    <text evidence="2 8 9">Belongs to the ATPase epsilon chain family.</text>
</comment>
<dbReference type="PANTHER" id="PTHR13822">
    <property type="entry name" value="ATP SYNTHASE DELTA/EPSILON CHAIN"/>
    <property type="match status" value="1"/>
</dbReference>
<dbReference type="Proteomes" id="UP000176253">
    <property type="component" value="Unassembled WGS sequence"/>
</dbReference>
<dbReference type="EMBL" id="MFJM01000005">
    <property type="protein sequence ID" value="OGG19182.1"/>
    <property type="molecule type" value="Genomic_DNA"/>
</dbReference>
<dbReference type="HAMAP" id="MF_00530">
    <property type="entry name" value="ATP_synth_epsil_bac"/>
    <property type="match status" value="1"/>
</dbReference>
<dbReference type="CDD" id="cd12152">
    <property type="entry name" value="F1-ATPase_delta"/>
    <property type="match status" value="1"/>
</dbReference>
<evidence type="ECO:0000256" key="3">
    <source>
        <dbReference type="ARBA" id="ARBA00022448"/>
    </source>
</evidence>
<dbReference type="AlphaFoldDB" id="A0A1F6A423"/>
<dbReference type="InterPro" id="IPR001469">
    <property type="entry name" value="ATP_synth_F1_dsu/esu"/>
</dbReference>
<evidence type="ECO:0000256" key="4">
    <source>
        <dbReference type="ARBA" id="ARBA00023065"/>
    </source>
</evidence>
<evidence type="ECO:0000256" key="2">
    <source>
        <dbReference type="ARBA" id="ARBA00005712"/>
    </source>
</evidence>
<dbReference type="GO" id="GO:0005886">
    <property type="term" value="C:plasma membrane"/>
    <property type="evidence" value="ECO:0007669"/>
    <property type="project" value="UniProtKB-SubCell"/>
</dbReference>
<evidence type="ECO:0000256" key="5">
    <source>
        <dbReference type="ARBA" id="ARBA00023136"/>
    </source>
</evidence>
<evidence type="ECO:0000256" key="9">
    <source>
        <dbReference type="RuleBase" id="RU003656"/>
    </source>
</evidence>
<evidence type="ECO:0000256" key="8">
    <source>
        <dbReference type="HAMAP-Rule" id="MF_00530"/>
    </source>
</evidence>
<keyword evidence="7 8" id="KW-0066">ATP synthesis</keyword>
<feature type="domain" description="ATP synthase F1 complex delta/epsilon subunit N-terminal" evidence="10">
    <location>
        <begin position="4"/>
        <end position="82"/>
    </location>
</feature>
<reference evidence="11 12" key="1">
    <citation type="journal article" date="2016" name="Nat. Commun.">
        <title>Thousands of microbial genomes shed light on interconnected biogeochemical processes in an aquifer system.</title>
        <authorList>
            <person name="Anantharaman K."/>
            <person name="Brown C.T."/>
            <person name="Hug L.A."/>
            <person name="Sharon I."/>
            <person name="Castelle C.J."/>
            <person name="Probst A.J."/>
            <person name="Thomas B.C."/>
            <person name="Singh A."/>
            <person name="Wilkins M.J."/>
            <person name="Karaoz U."/>
            <person name="Brodie E.L."/>
            <person name="Williams K.H."/>
            <person name="Hubbard S.S."/>
            <person name="Banfield J.F."/>
        </authorList>
    </citation>
    <scope>NUCLEOTIDE SEQUENCE [LARGE SCALE GENOMIC DNA]</scope>
</reference>
<evidence type="ECO:0000256" key="1">
    <source>
        <dbReference type="ARBA" id="ARBA00004202"/>
    </source>
</evidence>
<dbReference type="InterPro" id="IPR036794">
    <property type="entry name" value="ATP_F1_dsu/esu_C_sf"/>
</dbReference>
<sequence length="142" mass="15644">MKNIHLEIITPERIAFSGDVYMISAPSSTGRIGILPGHIPLFTRLIEGEVKITKTTDVSYLAIGSGFLQIAKDKAVILVTSAYHADEINEAEVLEAKKRAEEALRNKPRGEALIAAQSQFLRSQIALKVLRRRKSRLSSMAS</sequence>
<dbReference type="InterPro" id="IPR036771">
    <property type="entry name" value="ATPsynth_dsu/esu_N"/>
</dbReference>
<dbReference type="NCBIfam" id="TIGR01216">
    <property type="entry name" value="ATP_synt_epsi"/>
    <property type="match status" value="1"/>
</dbReference>
<evidence type="ECO:0000313" key="11">
    <source>
        <dbReference type="EMBL" id="OGG19182.1"/>
    </source>
</evidence>
<evidence type="ECO:0000256" key="6">
    <source>
        <dbReference type="ARBA" id="ARBA00023196"/>
    </source>
</evidence>